<dbReference type="Proteomes" id="UP001211907">
    <property type="component" value="Unassembled WGS sequence"/>
</dbReference>
<reference evidence="2" key="1">
    <citation type="submission" date="2020-05" db="EMBL/GenBank/DDBJ databases">
        <title>Phylogenomic resolution of chytrid fungi.</title>
        <authorList>
            <person name="Stajich J.E."/>
            <person name="Amses K."/>
            <person name="Simmons R."/>
            <person name="Seto K."/>
            <person name="Myers J."/>
            <person name="Bonds A."/>
            <person name="Quandt C.A."/>
            <person name="Barry K."/>
            <person name="Liu P."/>
            <person name="Grigoriev I."/>
            <person name="Longcore J.E."/>
            <person name="James T.Y."/>
        </authorList>
    </citation>
    <scope>NUCLEOTIDE SEQUENCE</scope>
    <source>
        <strain evidence="2">JEL0513</strain>
    </source>
</reference>
<name>A0AAD5XHU9_9FUNG</name>
<proteinExistence type="predicted"/>
<keyword evidence="3" id="KW-1185">Reference proteome</keyword>
<evidence type="ECO:0000313" key="2">
    <source>
        <dbReference type="EMBL" id="KAJ3122169.1"/>
    </source>
</evidence>
<evidence type="ECO:0000313" key="3">
    <source>
        <dbReference type="Proteomes" id="UP001211907"/>
    </source>
</evidence>
<sequence length="265" mass="29673">MYRGTGPSSLRHSFGTENSDDESESEQQSYQDTSLQQQEQQRRNSTPIPKTSFFDSRHRSPHNIAVPATLPGDTVSAPYLSIRIIATSGVEQQQADINKAVLISEYNKLIKTRKPSDSSHSGFSFGSNSGSSSASTLTLRNEKCAGISENESPHSVIMRERHSLNISDVKLASTVAAVDTHVFPRSYSVPQVHSKLVNTRLASQMQAFVATASDSKIAVSVQDKPGRKIGKWWRTHVTSLFREKREINVEELIEFEPRERKKWFH</sequence>
<feature type="region of interest" description="Disordered" evidence="1">
    <location>
        <begin position="113"/>
        <end position="137"/>
    </location>
</feature>
<feature type="region of interest" description="Disordered" evidence="1">
    <location>
        <begin position="1"/>
        <end position="71"/>
    </location>
</feature>
<protein>
    <submittedName>
        <fullName evidence="2">Uncharacterized protein</fullName>
    </submittedName>
</protein>
<feature type="compositionally biased region" description="Low complexity" evidence="1">
    <location>
        <begin position="26"/>
        <end position="39"/>
    </location>
</feature>
<feature type="compositionally biased region" description="Polar residues" evidence="1">
    <location>
        <begin position="1"/>
        <end position="17"/>
    </location>
</feature>
<dbReference type="AlphaFoldDB" id="A0AAD5XHU9"/>
<gene>
    <name evidence="2" type="ORF">HK100_012102</name>
</gene>
<comment type="caution">
    <text evidence="2">The sequence shown here is derived from an EMBL/GenBank/DDBJ whole genome shotgun (WGS) entry which is preliminary data.</text>
</comment>
<dbReference type="EMBL" id="JADGJH010000830">
    <property type="protein sequence ID" value="KAJ3122169.1"/>
    <property type="molecule type" value="Genomic_DNA"/>
</dbReference>
<evidence type="ECO:0000256" key="1">
    <source>
        <dbReference type="SAM" id="MobiDB-lite"/>
    </source>
</evidence>
<accession>A0AAD5XHU9</accession>
<feature type="compositionally biased region" description="Low complexity" evidence="1">
    <location>
        <begin position="118"/>
        <end position="135"/>
    </location>
</feature>
<organism evidence="2 3">
    <name type="scientific">Physocladia obscura</name>
    <dbReference type="NCBI Taxonomy" id="109957"/>
    <lineage>
        <taxon>Eukaryota</taxon>
        <taxon>Fungi</taxon>
        <taxon>Fungi incertae sedis</taxon>
        <taxon>Chytridiomycota</taxon>
        <taxon>Chytridiomycota incertae sedis</taxon>
        <taxon>Chytridiomycetes</taxon>
        <taxon>Chytridiales</taxon>
        <taxon>Chytriomycetaceae</taxon>
        <taxon>Physocladia</taxon>
    </lineage>
</organism>